<keyword evidence="1" id="KW-0472">Membrane</keyword>
<comment type="caution">
    <text evidence="3">The sequence shown here is derived from an EMBL/GenBank/DDBJ whole genome shotgun (WGS) entry which is preliminary data.</text>
</comment>
<keyword evidence="1" id="KW-1133">Transmembrane helix</keyword>
<protein>
    <submittedName>
        <fullName evidence="3">Uncharacterized protein DUF4126</fullName>
    </submittedName>
</protein>
<dbReference type="Pfam" id="PF13548">
    <property type="entry name" value="DUF4126"/>
    <property type="match status" value="1"/>
</dbReference>
<dbReference type="AlphaFoldDB" id="A0A2M9D9L4"/>
<gene>
    <name evidence="3" type="ORF">CLV85_1562</name>
</gene>
<evidence type="ECO:0000313" key="4">
    <source>
        <dbReference type="Proteomes" id="UP000231742"/>
    </source>
</evidence>
<feature type="transmembrane region" description="Helical" evidence="1">
    <location>
        <begin position="6"/>
        <end position="28"/>
    </location>
</feature>
<feature type="transmembrane region" description="Helical" evidence="1">
    <location>
        <begin position="104"/>
        <end position="123"/>
    </location>
</feature>
<feature type="transmembrane region" description="Helical" evidence="1">
    <location>
        <begin position="157"/>
        <end position="183"/>
    </location>
</feature>
<dbReference type="RefSeq" id="WP_100388964.1">
    <property type="nucleotide sequence ID" value="NZ_BMZU01000001.1"/>
</dbReference>
<organism evidence="3 4">
    <name type="scientific">Salinibacterium amurskyense</name>
    <dbReference type="NCBI Taxonomy" id="205941"/>
    <lineage>
        <taxon>Bacteria</taxon>
        <taxon>Bacillati</taxon>
        <taxon>Actinomycetota</taxon>
        <taxon>Actinomycetes</taxon>
        <taxon>Micrococcales</taxon>
        <taxon>Microbacteriaceae</taxon>
        <taxon>Salinibacterium</taxon>
    </lineage>
</organism>
<feature type="transmembrane region" description="Helical" evidence="1">
    <location>
        <begin position="40"/>
        <end position="63"/>
    </location>
</feature>
<dbReference type="InterPro" id="IPR025196">
    <property type="entry name" value="DUF4126"/>
</dbReference>
<keyword evidence="1" id="KW-0812">Transmembrane</keyword>
<evidence type="ECO:0000313" key="3">
    <source>
        <dbReference type="EMBL" id="PJJ82362.1"/>
    </source>
</evidence>
<proteinExistence type="predicted"/>
<evidence type="ECO:0000259" key="2">
    <source>
        <dbReference type="Pfam" id="PF13548"/>
    </source>
</evidence>
<dbReference type="OrthoDB" id="161516at2"/>
<evidence type="ECO:0000256" key="1">
    <source>
        <dbReference type="SAM" id="Phobius"/>
    </source>
</evidence>
<reference evidence="3 4" key="1">
    <citation type="submission" date="2017-11" db="EMBL/GenBank/DDBJ databases">
        <title>Genomic Encyclopedia of Archaeal and Bacterial Type Strains, Phase II (KMG-II): From Individual Species to Whole Genera.</title>
        <authorList>
            <person name="Goeker M."/>
        </authorList>
    </citation>
    <scope>NUCLEOTIDE SEQUENCE [LARGE SCALE GENOMIC DNA]</scope>
    <source>
        <strain evidence="3 4">DSM 16400</strain>
    </source>
</reference>
<dbReference type="Proteomes" id="UP000231742">
    <property type="component" value="Unassembled WGS sequence"/>
</dbReference>
<keyword evidence="4" id="KW-1185">Reference proteome</keyword>
<name>A0A2M9D9L4_9MICO</name>
<dbReference type="EMBL" id="PGFH01000001">
    <property type="protein sequence ID" value="PJJ82362.1"/>
    <property type="molecule type" value="Genomic_DNA"/>
</dbReference>
<feature type="domain" description="DUF4126" evidence="2">
    <location>
        <begin position="5"/>
        <end position="186"/>
    </location>
</feature>
<accession>A0A2M9D9L4</accession>
<sequence length="196" mass="20172">MLEVLTGSGLAVAAGLNAYIPLLVLGVAGRTLDFVELPSAWVWLENPWVIAILGVLLVVEVIADKVPMVDSINDWLQTIVRPAAGGIAFGTGAASETAVVTDPASFFSSSAWVPVVIGIILALGTHATKMAARPVLNAATAGVAAPVVSTVEDISSVVLSLLALIVPVIGTIALAGLIALLVVRVRRARRLKARIS</sequence>